<dbReference type="GO" id="GO:0050660">
    <property type="term" value="F:flavin adenine dinucleotide binding"/>
    <property type="evidence" value="ECO:0007669"/>
    <property type="project" value="InterPro"/>
</dbReference>
<dbReference type="GO" id="GO:0033539">
    <property type="term" value="P:fatty acid beta-oxidation using acyl-CoA dehydrogenase"/>
    <property type="evidence" value="ECO:0007669"/>
    <property type="project" value="TreeGrafter"/>
</dbReference>
<feature type="region of interest" description="Disordered" evidence="6">
    <location>
        <begin position="1"/>
        <end position="25"/>
    </location>
</feature>
<reference evidence="9" key="2">
    <citation type="submission" date="2023-01" db="EMBL/GenBank/DDBJ databases">
        <authorList>
            <person name="Sun Q."/>
            <person name="Evtushenko L."/>
        </authorList>
    </citation>
    <scope>NUCLEOTIDE SEQUENCE</scope>
    <source>
        <strain evidence="9">VKM B-2347</strain>
    </source>
</reference>
<evidence type="ECO:0000256" key="5">
    <source>
        <dbReference type="ARBA" id="ARBA00023002"/>
    </source>
</evidence>
<gene>
    <name evidence="9" type="ORF">GCM10008179_03910</name>
</gene>
<dbReference type="InterPro" id="IPR009075">
    <property type="entry name" value="AcylCo_DH/oxidase_C"/>
</dbReference>
<dbReference type="AlphaFoldDB" id="A0A9W6IZ44"/>
<dbReference type="InterPro" id="IPR009100">
    <property type="entry name" value="AcylCoA_DH/oxidase_NM_dom_sf"/>
</dbReference>
<evidence type="ECO:0000256" key="4">
    <source>
        <dbReference type="ARBA" id="ARBA00022827"/>
    </source>
</evidence>
<evidence type="ECO:0000313" key="9">
    <source>
        <dbReference type="EMBL" id="GLK66753.1"/>
    </source>
</evidence>
<evidence type="ECO:0000259" key="8">
    <source>
        <dbReference type="Pfam" id="PF02771"/>
    </source>
</evidence>
<dbReference type="Gene3D" id="1.20.140.10">
    <property type="entry name" value="Butyryl-CoA Dehydrogenase, subunit A, domain 3"/>
    <property type="match status" value="1"/>
</dbReference>
<dbReference type="Gene3D" id="1.10.540.10">
    <property type="entry name" value="Acyl-CoA dehydrogenase/oxidase, N-terminal domain"/>
    <property type="match status" value="1"/>
</dbReference>
<dbReference type="InterPro" id="IPR046373">
    <property type="entry name" value="Acyl-CoA_Oxase/DH_mid-dom_sf"/>
</dbReference>
<dbReference type="SUPFAM" id="SSF47203">
    <property type="entry name" value="Acyl-CoA dehydrogenase C-terminal domain-like"/>
    <property type="match status" value="1"/>
</dbReference>
<feature type="domain" description="Acyl-CoA dehydrogenase/oxidase N-terminal" evidence="8">
    <location>
        <begin position="40"/>
        <end position="131"/>
    </location>
</feature>
<dbReference type="InterPro" id="IPR036250">
    <property type="entry name" value="AcylCo_DH-like_C"/>
</dbReference>
<feature type="domain" description="Acyl-CoA dehydrogenase/oxidase C-terminal" evidence="7">
    <location>
        <begin position="235"/>
        <end position="347"/>
    </location>
</feature>
<evidence type="ECO:0000259" key="7">
    <source>
        <dbReference type="Pfam" id="PF00441"/>
    </source>
</evidence>
<proteinExistence type="inferred from homology"/>
<keyword evidence="4" id="KW-0274">FAD</keyword>
<dbReference type="PANTHER" id="PTHR48083">
    <property type="entry name" value="MEDIUM-CHAIN SPECIFIC ACYL-COA DEHYDROGENASE, MITOCHONDRIAL-RELATED"/>
    <property type="match status" value="1"/>
</dbReference>
<evidence type="ECO:0000256" key="1">
    <source>
        <dbReference type="ARBA" id="ARBA00001974"/>
    </source>
</evidence>
<dbReference type="Pfam" id="PF02771">
    <property type="entry name" value="Acyl-CoA_dh_N"/>
    <property type="match status" value="1"/>
</dbReference>
<dbReference type="PANTHER" id="PTHR48083:SF37">
    <property type="entry name" value="DEHYDROGENASE, PUTATIVE-RELATED"/>
    <property type="match status" value="1"/>
</dbReference>
<dbReference type="Proteomes" id="UP001143372">
    <property type="component" value="Unassembled WGS sequence"/>
</dbReference>
<keyword evidence="10" id="KW-1185">Reference proteome</keyword>
<reference evidence="9" key="1">
    <citation type="journal article" date="2014" name="Int. J. Syst. Evol. Microbiol.">
        <title>Complete genome sequence of Corynebacterium casei LMG S-19264T (=DSM 44701T), isolated from a smear-ripened cheese.</title>
        <authorList>
            <consortium name="US DOE Joint Genome Institute (JGI-PGF)"/>
            <person name="Walter F."/>
            <person name="Albersmeier A."/>
            <person name="Kalinowski J."/>
            <person name="Ruckert C."/>
        </authorList>
    </citation>
    <scope>NUCLEOTIDE SEQUENCE</scope>
    <source>
        <strain evidence="9">VKM B-2347</strain>
    </source>
</reference>
<dbReference type="Gene3D" id="2.40.110.10">
    <property type="entry name" value="Butyryl-CoA Dehydrogenase, subunit A, domain 2"/>
    <property type="match status" value="1"/>
</dbReference>
<evidence type="ECO:0000256" key="6">
    <source>
        <dbReference type="SAM" id="MobiDB-lite"/>
    </source>
</evidence>
<comment type="caution">
    <text evidence="9">The sequence shown here is derived from an EMBL/GenBank/DDBJ whole genome shotgun (WGS) entry which is preliminary data.</text>
</comment>
<name>A0A9W6IZ44_9HYPH</name>
<dbReference type="GO" id="GO:0003995">
    <property type="term" value="F:acyl-CoA dehydrogenase activity"/>
    <property type="evidence" value="ECO:0007669"/>
    <property type="project" value="TreeGrafter"/>
</dbReference>
<comment type="cofactor">
    <cofactor evidence="1">
        <name>FAD</name>
        <dbReference type="ChEBI" id="CHEBI:57692"/>
    </cofactor>
</comment>
<evidence type="ECO:0000313" key="10">
    <source>
        <dbReference type="Proteomes" id="UP001143372"/>
    </source>
</evidence>
<protein>
    <submittedName>
        <fullName evidence="9">Acyl-CoA dehydrogenase</fullName>
    </submittedName>
</protein>
<organism evidence="9 10">
    <name type="scientific">Hansschlegelia plantiphila</name>
    <dbReference type="NCBI Taxonomy" id="374655"/>
    <lineage>
        <taxon>Bacteria</taxon>
        <taxon>Pseudomonadati</taxon>
        <taxon>Pseudomonadota</taxon>
        <taxon>Alphaproteobacteria</taxon>
        <taxon>Hyphomicrobiales</taxon>
        <taxon>Methylopilaceae</taxon>
        <taxon>Hansschlegelia</taxon>
    </lineage>
</organism>
<comment type="similarity">
    <text evidence="2">Belongs to the acyl-CoA dehydrogenase family.</text>
</comment>
<dbReference type="InterPro" id="IPR013786">
    <property type="entry name" value="AcylCoA_DH/ox_N"/>
</dbReference>
<evidence type="ECO:0000256" key="2">
    <source>
        <dbReference type="ARBA" id="ARBA00009347"/>
    </source>
</evidence>
<dbReference type="InterPro" id="IPR050741">
    <property type="entry name" value="Acyl-CoA_dehydrogenase"/>
</dbReference>
<keyword evidence="3" id="KW-0285">Flavoprotein</keyword>
<evidence type="ECO:0000256" key="3">
    <source>
        <dbReference type="ARBA" id="ARBA00022630"/>
    </source>
</evidence>
<dbReference type="Pfam" id="PF00441">
    <property type="entry name" value="Acyl-CoA_dh_1"/>
    <property type="match status" value="1"/>
</dbReference>
<sequence length="380" mass="40766">MRDMTVTPLRRTDRRPAADPAAEVVERAKRSAAALDRAGRDADAAPSFPRDGVEALHEAGLLTAFAPRESGGAALTKAQRADALMDALRIVGRADLSLGRIFEGHVNALALFDWYGSAAQKAELATRLVEGRVYGVWATEPAPGVRITVDDALEGAKSFATGAGEIDYAIVTAARDETRRLVIAPAKDAPRADVSGWTVRGMRATMSGRYDLSGLAVAPDMLLGGPGDYDLEPRFTGGAWRFAAVQLGGVERILTLMREALNKAAREDPLVRSQFGAAVVAARSAYLWVREAGLRSESEAPDANSFALMTRGVVERAGLDVIELASRAVGTRAFFTGGDLDRFCRDLGLYLRQAAPDHARDRAAAAWLERDCWGAGDELW</sequence>
<keyword evidence="5" id="KW-0560">Oxidoreductase</keyword>
<dbReference type="SUPFAM" id="SSF56645">
    <property type="entry name" value="Acyl-CoA dehydrogenase NM domain-like"/>
    <property type="match status" value="1"/>
</dbReference>
<accession>A0A9W6IZ44</accession>
<dbReference type="InterPro" id="IPR037069">
    <property type="entry name" value="AcylCoA_DH/ox_N_sf"/>
</dbReference>
<dbReference type="GO" id="GO:0005737">
    <property type="term" value="C:cytoplasm"/>
    <property type="evidence" value="ECO:0007669"/>
    <property type="project" value="TreeGrafter"/>
</dbReference>
<dbReference type="EMBL" id="BSFI01000002">
    <property type="protein sequence ID" value="GLK66753.1"/>
    <property type="molecule type" value="Genomic_DNA"/>
</dbReference>